<dbReference type="PANTHER" id="PTHR12210">
    <property type="entry name" value="DULLARD PROTEIN PHOSPHATASE"/>
    <property type="match status" value="1"/>
</dbReference>
<dbReference type="FunFam" id="3.40.50.1000:FF:000184">
    <property type="entry name" value="Uncharacterized protein"/>
    <property type="match status" value="1"/>
</dbReference>
<evidence type="ECO:0000259" key="1">
    <source>
        <dbReference type="PROSITE" id="PS50969"/>
    </source>
</evidence>
<sequence length="305" mass="35657">MFILNNPIIAQSDITGSFIGHCAIVGRFVLLDITFGYPLRTLGNGIFCHFAHFCHAETFVLHNSHFPFTDFICLFFLFWKLKTIKMNSNQDDHSEKKVFKRKKDNSSFNMSWFTPLPTIPEKSKKLYTAVLDLDHTLVHSLSKRIGDPRYKIINIPQATRRFYTAVRPCCAEFLESISEYYEVMLFTAGTTRYANAVIDQLIDPEHKYFSYSYCRPDCAQVDHEFVKDLSILGRDLSKTVIMDDNMMSFCCHIDNGILVEPWDGDAKDRELKTMMRIFHEIVDSNVEDVRPFLRERFQLYKIFED</sequence>
<proteinExistence type="predicted"/>
<organism evidence="2 3">
    <name type="scientific">Trichinella murrelli</name>
    <dbReference type="NCBI Taxonomy" id="144512"/>
    <lineage>
        <taxon>Eukaryota</taxon>
        <taxon>Metazoa</taxon>
        <taxon>Ecdysozoa</taxon>
        <taxon>Nematoda</taxon>
        <taxon>Enoplea</taxon>
        <taxon>Dorylaimia</taxon>
        <taxon>Trichinellida</taxon>
        <taxon>Trichinellidae</taxon>
        <taxon>Trichinella</taxon>
    </lineage>
</organism>
<dbReference type="STRING" id="144512.A0A0V0U5A7"/>
<feature type="domain" description="FCP1 homology" evidence="1">
    <location>
        <begin position="122"/>
        <end position="281"/>
    </location>
</feature>
<dbReference type="NCBIfam" id="TIGR02251">
    <property type="entry name" value="HIF-SF_euk"/>
    <property type="match status" value="1"/>
</dbReference>
<dbReference type="PROSITE" id="PS50969">
    <property type="entry name" value="FCP1"/>
    <property type="match status" value="1"/>
</dbReference>
<name>A0A0V0U5A7_9BILA</name>
<dbReference type="AlphaFoldDB" id="A0A0V0U5A7"/>
<dbReference type="InterPro" id="IPR036412">
    <property type="entry name" value="HAD-like_sf"/>
</dbReference>
<dbReference type="InterPro" id="IPR011948">
    <property type="entry name" value="Dullard_phosphatase"/>
</dbReference>
<dbReference type="SUPFAM" id="SSF56784">
    <property type="entry name" value="HAD-like"/>
    <property type="match status" value="1"/>
</dbReference>
<evidence type="ECO:0000313" key="3">
    <source>
        <dbReference type="Proteomes" id="UP000055048"/>
    </source>
</evidence>
<keyword evidence="3" id="KW-1185">Reference proteome</keyword>
<accession>A0A0V0U5A7</accession>
<dbReference type="InterPro" id="IPR050365">
    <property type="entry name" value="TIM50"/>
</dbReference>
<evidence type="ECO:0000313" key="2">
    <source>
        <dbReference type="EMBL" id="KRX46425.1"/>
    </source>
</evidence>
<reference evidence="2 3" key="1">
    <citation type="submission" date="2015-01" db="EMBL/GenBank/DDBJ databases">
        <title>Evolution of Trichinella species and genotypes.</title>
        <authorList>
            <person name="Korhonen P.K."/>
            <person name="Edoardo P."/>
            <person name="Giuseppe L.R."/>
            <person name="Gasser R.B."/>
        </authorList>
    </citation>
    <scope>NUCLEOTIDE SEQUENCE [LARGE SCALE GENOMIC DNA]</scope>
    <source>
        <strain evidence="2">ISS417</strain>
    </source>
</reference>
<dbReference type="CDD" id="cd07521">
    <property type="entry name" value="HAD_FCP1-like"/>
    <property type="match status" value="1"/>
</dbReference>
<dbReference type="Gene3D" id="3.40.50.1000">
    <property type="entry name" value="HAD superfamily/HAD-like"/>
    <property type="match status" value="1"/>
</dbReference>
<dbReference type="OrthoDB" id="277011at2759"/>
<dbReference type="InterPro" id="IPR004274">
    <property type="entry name" value="FCP1_dom"/>
</dbReference>
<gene>
    <name evidence="2" type="primary">ctdspl2</name>
    <name evidence="2" type="ORF">T05_6073</name>
</gene>
<dbReference type="SMART" id="SM00577">
    <property type="entry name" value="CPDc"/>
    <property type="match status" value="1"/>
</dbReference>
<dbReference type="Pfam" id="PF03031">
    <property type="entry name" value="NIF"/>
    <property type="match status" value="1"/>
</dbReference>
<dbReference type="EMBL" id="JYDJ01000058">
    <property type="protein sequence ID" value="KRX46425.1"/>
    <property type="molecule type" value="Genomic_DNA"/>
</dbReference>
<dbReference type="GO" id="GO:0016791">
    <property type="term" value="F:phosphatase activity"/>
    <property type="evidence" value="ECO:0007669"/>
    <property type="project" value="InterPro"/>
</dbReference>
<comment type="caution">
    <text evidence="2">The sequence shown here is derived from an EMBL/GenBank/DDBJ whole genome shotgun (WGS) entry which is preliminary data.</text>
</comment>
<dbReference type="InterPro" id="IPR023214">
    <property type="entry name" value="HAD_sf"/>
</dbReference>
<protein>
    <submittedName>
        <fullName evidence="2">CTD small phosphatase-like protein 2</fullName>
    </submittedName>
</protein>
<dbReference type="Proteomes" id="UP000055048">
    <property type="component" value="Unassembled WGS sequence"/>
</dbReference>